<dbReference type="GO" id="GO:0004103">
    <property type="term" value="F:choline kinase activity"/>
    <property type="evidence" value="ECO:0007669"/>
    <property type="project" value="TreeGrafter"/>
</dbReference>
<dbReference type="SUPFAM" id="SSF56112">
    <property type="entry name" value="Protein kinase-like (PK-like)"/>
    <property type="match status" value="1"/>
</dbReference>
<reference evidence="3 4" key="1">
    <citation type="submission" date="2020-01" db="EMBL/GenBank/DDBJ databases">
        <authorList>
            <person name="Gupta K D."/>
        </authorList>
    </citation>
    <scope>NUCLEOTIDE SEQUENCE [LARGE SCALE GENOMIC DNA]</scope>
</reference>
<dbReference type="PANTHER" id="PTHR22603:SF93">
    <property type="entry name" value="RE24176P"/>
    <property type="match status" value="1"/>
</dbReference>
<dbReference type="GO" id="GO:0004305">
    <property type="term" value="F:ethanolamine kinase activity"/>
    <property type="evidence" value="ECO:0007669"/>
    <property type="project" value="TreeGrafter"/>
</dbReference>
<proteinExistence type="inferred from homology"/>
<evidence type="ECO:0000256" key="1">
    <source>
        <dbReference type="ARBA" id="ARBA00038211"/>
    </source>
</evidence>
<keyword evidence="4" id="KW-1185">Reference proteome</keyword>
<dbReference type="Proteomes" id="UP000467700">
    <property type="component" value="Unassembled WGS sequence"/>
</dbReference>
<dbReference type="CDD" id="cd05157">
    <property type="entry name" value="ETNK_euk"/>
    <property type="match status" value="1"/>
</dbReference>
<evidence type="ECO:0000313" key="4">
    <source>
        <dbReference type="Proteomes" id="UP000467700"/>
    </source>
</evidence>
<comment type="caution">
    <text evidence="3">The sequence shown here is derived from an EMBL/GenBank/DDBJ whole genome shotgun (WGS) entry which is preliminary data.</text>
</comment>
<dbReference type="Gene3D" id="3.30.200.20">
    <property type="entry name" value="Phosphorylase Kinase, domain 1"/>
    <property type="match status" value="1"/>
</dbReference>
<protein>
    <recommendedName>
        <fullName evidence="5">Choline kinase</fullName>
    </recommendedName>
</protein>
<dbReference type="Gene3D" id="3.90.1200.10">
    <property type="match status" value="1"/>
</dbReference>
<sequence>MTPVLSPPPSSSSSSLATPSAPSRPRPLSSSSVQSLADLLISASTSRLSDSSVEDFREEGLRHAKVKLDARHYKQPSFASQLLQIVKKLHLRVWSTAQIPPEDVMIHKVSGALTNAVFFVSCSSVPSARTLLLRVYGPSSGALISRPRELHILHVLSSRYKIGPRVYGTFDNGRIEEYFDSVTLTSQDIRDPQISGWIGARMAELHSVDIDAVDEQKPIDDDIHGYEIAADVKSRLGAAEQVLKLSTVSEVTRQELDLPRFKKEWTRYLAWALKQRRHFGTKRVFAHNDAQYGNLLRLKDGSEGVDEHRQIIVVDFEYAAPNPAAYDIANHFQEWTANYHCSTPHLLTPSRYPTYEQRRNFYISYIRHAAMLAEDPALDDAALEQLITELDEDARVWSAASHASWAIWGIIQAREDLEGDVAEPEFDYIGYAKGRMAAFRKDLQSFGI</sequence>
<dbReference type="GO" id="GO:0005737">
    <property type="term" value="C:cytoplasm"/>
    <property type="evidence" value="ECO:0007669"/>
    <property type="project" value="TreeGrafter"/>
</dbReference>
<dbReference type="InterPro" id="IPR011009">
    <property type="entry name" value="Kinase-like_dom_sf"/>
</dbReference>
<accession>A0A8S0WUL4</accession>
<feature type="region of interest" description="Disordered" evidence="2">
    <location>
        <begin position="1"/>
        <end position="31"/>
    </location>
</feature>
<feature type="compositionally biased region" description="Pro residues" evidence="2">
    <location>
        <begin position="1"/>
        <end position="10"/>
    </location>
</feature>
<dbReference type="GO" id="GO:0006646">
    <property type="term" value="P:phosphatidylethanolamine biosynthetic process"/>
    <property type="evidence" value="ECO:0007669"/>
    <property type="project" value="TreeGrafter"/>
</dbReference>
<evidence type="ECO:0008006" key="5">
    <source>
        <dbReference type="Google" id="ProtNLM"/>
    </source>
</evidence>
<dbReference type="PANTHER" id="PTHR22603">
    <property type="entry name" value="CHOLINE/ETHANOALAMINE KINASE"/>
    <property type="match status" value="1"/>
</dbReference>
<evidence type="ECO:0000313" key="3">
    <source>
        <dbReference type="EMBL" id="CAA7258774.1"/>
    </source>
</evidence>
<organism evidence="3 4">
    <name type="scientific">Cyclocybe aegerita</name>
    <name type="common">Black poplar mushroom</name>
    <name type="synonym">Agrocybe aegerita</name>
    <dbReference type="NCBI Taxonomy" id="1973307"/>
    <lineage>
        <taxon>Eukaryota</taxon>
        <taxon>Fungi</taxon>
        <taxon>Dikarya</taxon>
        <taxon>Basidiomycota</taxon>
        <taxon>Agaricomycotina</taxon>
        <taxon>Agaricomycetes</taxon>
        <taxon>Agaricomycetidae</taxon>
        <taxon>Agaricales</taxon>
        <taxon>Agaricineae</taxon>
        <taxon>Bolbitiaceae</taxon>
        <taxon>Cyclocybe</taxon>
    </lineage>
</organism>
<name>A0A8S0WUL4_CYCAE</name>
<evidence type="ECO:0000256" key="2">
    <source>
        <dbReference type="SAM" id="MobiDB-lite"/>
    </source>
</evidence>
<comment type="similarity">
    <text evidence="1">Belongs to the choline/ethanolamine kinase family.</text>
</comment>
<dbReference type="EMBL" id="CACVBS010000002">
    <property type="protein sequence ID" value="CAA7258774.1"/>
    <property type="molecule type" value="Genomic_DNA"/>
</dbReference>
<gene>
    <name evidence="3" type="ORF">AAE3_LOCUS1085</name>
</gene>
<feature type="compositionally biased region" description="Low complexity" evidence="2">
    <location>
        <begin position="11"/>
        <end position="31"/>
    </location>
</feature>
<dbReference type="Pfam" id="PF01633">
    <property type="entry name" value="Choline_kinase"/>
    <property type="match status" value="1"/>
</dbReference>
<dbReference type="OrthoDB" id="10267235at2759"/>
<dbReference type="AlphaFoldDB" id="A0A8S0WUL4"/>